<proteinExistence type="predicted"/>
<name>A0A401H8M6_AERPX</name>
<evidence type="ECO:0000313" key="1">
    <source>
        <dbReference type="EMBL" id="GBF08692.1"/>
    </source>
</evidence>
<comment type="caution">
    <text evidence="1">The sequence shown here is derived from an EMBL/GenBank/DDBJ whole genome shotgun (WGS) entry which is preliminary data.</text>
</comment>
<evidence type="ECO:0000313" key="2">
    <source>
        <dbReference type="Proteomes" id="UP000291213"/>
    </source>
</evidence>
<evidence type="ECO:0008006" key="3">
    <source>
        <dbReference type="Google" id="ProtNLM"/>
    </source>
</evidence>
<dbReference type="OrthoDB" id="15552at2157"/>
<dbReference type="Proteomes" id="UP000291213">
    <property type="component" value="Unassembled WGS sequence"/>
</dbReference>
<dbReference type="RefSeq" id="WP_131159742.1">
    <property type="nucleotide sequence ID" value="NZ_BDMD01000017.1"/>
</dbReference>
<sequence>MGRIVLVYHEPGEPESARLVEDLAARLASKLGVRVDTIQIKEVESMGGRIFNQGDLVVSLLPARGGHLYTVDEAAREAGARHVG</sequence>
<organism evidence="1 2">
    <name type="scientific">Aeropyrum pernix</name>
    <dbReference type="NCBI Taxonomy" id="56636"/>
    <lineage>
        <taxon>Archaea</taxon>
        <taxon>Thermoproteota</taxon>
        <taxon>Thermoprotei</taxon>
        <taxon>Desulfurococcales</taxon>
        <taxon>Desulfurococcaceae</taxon>
        <taxon>Aeropyrum</taxon>
    </lineage>
</organism>
<reference evidence="1 2" key="1">
    <citation type="submission" date="2017-02" db="EMBL/GenBank/DDBJ databases">
        <title>isolation and characterization of a novel temperate virus Aeropyrum globular virus 1 infecting hyperthermophilic archaeon Aeropyrum.</title>
        <authorList>
            <person name="Yumiya M."/>
            <person name="Yoshida T."/>
            <person name="Sako Y."/>
        </authorList>
    </citation>
    <scope>NUCLEOTIDE SEQUENCE [LARGE SCALE GENOMIC DNA]</scope>
    <source>
        <strain evidence="1 2">YK1-12-2013</strain>
    </source>
</reference>
<dbReference type="AlphaFoldDB" id="A0A401H8M6"/>
<gene>
    <name evidence="1" type="ORF">apy_04170</name>
</gene>
<dbReference type="EMBL" id="BDMD01000017">
    <property type="protein sequence ID" value="GBF08692.1"/>
    <property type="molecule type" value="Genomic_DNA"/>
</dbReference>
<feature type="non-terminal residue" evidence="1">
    <location>
        <position position="84"/>
    </location>
</feature>
<accession>A0A401H8M6</accession>
<protein>
    <recommendedName>
        <fullName evidence="3">Flavodoxin-like domain-containing protein</fullName>
    </recommendedName>
</protein>